<evidence type="ECO:0000259" key="2">
    <source>
        <dbReference type="Pfam" id="PF04773"/>
    </source>
</evidence>
<dbReference type="InterPro" id="IPR006860">
    <property type="entry name" value="FecR"/>
</dbReference>
<sequence>MEDSIYIRLLLVRRILGQITPEEQAELDAILDSDPEARALRDELLQIPKEDLQQAFSSFDVNTGLLDVYDRQHEMQRRRRRAIVRSIAGAAVAAMLAGAIWLVATKPATKAPATFAAVTEGGSASLVLEDGTTIPLADTGVQTHHSNAANFTNNNRVLAIDGENAPAEGWSTLVVPARLDYQVNLEDGSTVWLNSRSRLRFRFDNGSQREVFLEAGEAYFKVKASAKNPFTVHTPQGDVQVLGTEFNVNAYIQHKMVASLVNGKVAVRSGVDRIELNPGSEALVNAGESIKVAAFDANRTLSWRQGIHYFENATVTEIAVMLDRWFNTPLVIDNPNVGRERLWGRLDRNKPIQEFIDVINLTGDVTFYWKGGELHVK</sequence>
<dbReference type="InterPro" id="IPR012373">
    <property type="entry name" value="Ferrdict_sens_TM"/>
</dbReference>
<proteinExistence type="predicted"/>
<keyword evidence="1" id="KW-0472">Membrane</keyword>
<evidence type="ECO:0000256" key="1">
    <source>
        <dbReference type="SAM" id="Phobius"/>
    </source>
</evidence>
<dbReference type="PIRSF" id="PIRSF018266">
    <property type="entry name" value="FecR"/>
    <property type="match status" value="1"/>
</dbReference>
<dbReference type="Pfam" id="PF04773">
    <property type="entry name" value="FecR"/>
    <property type="match status" value="1"/>
</dbReference>
<evidence type="ECO:0000259" key="3">
    <source>
        <dbReference type="Pfam" id="PF16344"/>
    </source>
</evidence>
<keyword evidence="5" id="KW-1185">Reference proteome</keyword>
<dbReference type="PANTHER" id="PTHR30273:SF2">
    <property type="entry name" value="PROTEIN FECR"/>
    <property type="match status" value="1"/>
</dbReference>
<feature type="domain" description="Protein FecR C-terminal" evidence="3">
    <location>
        <begin position="309"/>
        <end position="374"/>
    </location>
</feature>
<name>A0ABZ2Z785_9BACT</name>
<dbReference type="Proteomes" id="UP001449657">
    <property type="component" value="Chromosome"/>
</dbReference>
<feature type="transmembrane region" description="Helical" evidence="1">
    <location>
        <begin position="82"/>
        <end position="104"/>
    </location>
</feature>
<evidence type="ECO:0000313" key="4">
    <source>
        <dbReference type="EMBL" id="WZN48105.1"/>
    </source>
</evidence>
<dbReference type="Pfam" id="PF16344">
    <property type="entry name" value="FecR_C"/>
    <property type="match status" value="1"/>
</dbReference>
<dbReference type="EMBL" id="CP150096">
    <property type="protein sequence ID" value="WZN48105.1"/>
    <property type="molecule type" value="Genomic_DNA"/>
</dbReference>
<keyword evidence="1" id="KW-1133">Transmembrane helix</keyword>
<accession>A0ABZ2Z785</accession>
<protein>
    <submittedName>
        <fullName evidence="4">FecR domain-containing protein</fullName>
    </submittedName>
</protein>
<evidence type="ECO:0000313" key="5">
    <source>
        <dbReference type="Proteomes" id="UP001449657"/>
    </source>
</evidence>
<gene>
    <name evidence="4" type="ORF">WJU22_07950</name>
</gene>
<dbReference type="InterPro" id="IPR032508">
    <property type="entry name" value="FecR_C"/>
</dbReference>
<reference evidence="4 5" key="1">
    <citation type="submission" date="2024-03" db="EMBL/GenBank/DDBJ databases">
        <title>Chitinophaga caseinilytica sp. nov., a casein hydrolysing bacterium isolated from forest soil.</title>
        <authorList>
            <person name="Lee D.S."/>
            <person name="Han D.M."/>
            <person name="Baek J.H."/>
            <person name="Choi D.G."/>
            <person name="Jeon J.H."/>
            <person name="Jeon C.O."/>
        </authorList>
    </citation>
    <scope>NUCLEOTIDE SEQUENCE [LARGE SCALE GENOMIC DNA]</scope>
    <source>
        <strain evidence="4 5">KACC 19118</strain>
    </source>
</reference>
<dbReference type="RefSeq" id="WP_341842705.1">
    <property type="nucleotide sequence ID" value="NZ_CP149792.1"/>
</dbReference>
<keyword evidence="1" id="KW-0812">Transmembrane</keyword>
<dbReference type="PANTHER" id="PTHR30273">
    <property type="entry name" value="PERIPLASMIC SIGNAL SENSOR AND SIGMA FACTOR ACTIVATOR FECR-RELATED"/>
    <property type="match status" value="1"/>
</dbReference>
<feature type="domain" description="FecR protein" evidence="2">
    <location>
        <begin position="181"/>
        <end position="265"/>
    </location>
</feature>
<organism evidence="4 5">
    <name type="scientific">Chitinophaga caseinilytica</name>
    <dbReference type="NCBI Taxonomy" id="2267521"/>
    <lineage>
        <taxon>Bacteria</taxon>
        <taxon>Pseudomonadati</taxon>
        <taxon>Bacteroidota</taxon>
        <taxon>Chitinophagia</taxon>
        <taxon>Chitinophagales</taxon>
        <taxon>Chitinophagaceae</taxon>
        <taxon>Chitinophaga</taxon>
    </lineage>
</organism>
<dbReference type="Gene3D" id="2.60.120.1440">
    <property type="match status" value="1"/>
</dbReference>
<dbReference type="Gene3D" id="3.55.50.30">
    <property type="match status" value="1"/>
</dbReference>